<evidence type="ECO:0000256" key="1">
    <source>
        <dbReference type="SAM" id="Phobius"/>
    </source>
</evidence>
<feature type="transmembrane region" description="Helical" evidence="1">
    <location>
        <begin position="581"/>
        <end position="600"/>
    </location>
</feature>
<sequence length="646" mass="69078">MAWKLGTSPAEFPEPAPLCQNFVQHRGVMRFDHCHAGELGGGFSVLQLRARGLDLKLQGELILHNCSAWLSGGAFYTTLPAEISLLRVGDVGGGSAGGASLGSQARLNLQDLRIENHVSRDFIVLATSWKLGLPVQCPVATNRCAFHGVHDVNTSVPLCPAGAGLEEVAEVQSTSQSAESIDEGSRRGSMGCYRCDPDYFQLQNLSRARCQRCPRHTDTCLPNELRMWEGYMLLGDKGYICPNPRVCPGGALPFNQPPMCAEGYVGQGCMTCASTHGISDASILSCVRCALSSFEQLKQGAVTVVKDGAIFAMAAFGAMASVAEGREAEVKISGILVNQLMAFSTVASTAMSAVLETSAAKALRKDIATSLQVSVHLVDFAQGESSGGFSTHCILSYLGLQRGMVAAHVLVSVVPVVLMLLLAWKEPTMAFVVGSNCFMPRFCADFCKYCVFFRVEVGGELLFPYLPAALSPMQGIWMASLGFGLCLVLVVSLWVTVASSKQKPMPATVAYLVRPYRPECAAMEVERLVRKTLLKSAAAALPAVSKPASQLACVSLVMSCSLASYALFMPYKISKANYSEVVLLLAGLLLAILTNWLVANDIRGDASIGAQLVLLAAIALLGTSISVLMMGLILYFWRLERAANQT</sequence>
<feature type="transmembrane region" description="Helical" evidence="1">
    <location>
        <begin position="612"/>
        <end position="637"/>
    </location>
</feature>
<organism evidence="2 3">
    <name type="scientific">Effrenium voratum</name>
    <dbReference type="NCBI Taxonomy" id="2562239"/>
    <lineage>
        <taxon>Eukaryota</taxon>
        <taxon>Sar</taxon>
        <taxon>Alveolata</taxon>
        <taxon>Dinophyceae</taxon>
        <taxon>Suessiales</taxon>
        <taxon>Symbiodiniaceae</taxon>
        <taxon>Effrenium</taxon>
    </lineage>
</organism>
<dbReference type="EMBL" id="CAUJNA010003705">
    <property type="protein sequence ID" value="CAJ1408171.1"/>
    <property type="molecule type" value="Genomic_DNA"/>
</dbReference>
<accession>A0AA36NKS6</accession>
<name>A0AA36NKS6_9DINO</name>
<evidence type="ECO:0000313" key="2">
    <source>
        <dbReference type="EMBL" id="CAJ1408171.1"/>
    </source>
</evidence>
<evidence type="ECO:0000313" key="3">
    <source>
        <dbReference type="Proteomes" id="UP001178507"/>
    </source>
</evidence>
<feature type="transmembrane region" description="Helical" evidence="1">
    <location>
        <begin position="476"/>
        <end position="497"/>
    </location>
</feature>
<protein>
    <submittedName>
        <fullName evidence="2">Uncharacterized protein</fullName>
    </submittedName>
</protein>
<keyword evidence="1" id="KW-0812">Transmembrane</keyword>
<dbReference type="Proteomes" id="UP001178507">
    <property type="component" value="Unassembled WGS sequence"/>
</dbReference>
<proteinExistence type="predicted"/>
<dbReference type="AlphaFoldDB" id="A0AA36NKS6"/>
<feature type="transmembrane region" description="Helical" evidence="1">
    <location>
        <begin position="551"/>
        <end position="569"/>
    </location>
</feature>
<feature type="transmembrane region" description="Helical" evidence="1">
    <location>
        <begin position="405"/>
        <end position="424"/>
    </location>
</feature>
<keyword evidence="1" id="KW-1133">Transmembrane helix</keyword>
<comment type="caution">
    <text evidence="2">The sequence shown here is derived from an EMBL/GenBank/DDBJ whole genome shotgun (WGS) entry which is preliminary data.</text>
</comment>
<gene>
    <name evidence="2" type="ORF">EVOR1521_LOCUS29674</name>
</gene>
<keyword evidence="1" id="KW-0472">Membrane</keyword>
<keyword evidence="3" id="KW-1185">Reference proteome</keyword>
<reference evidence="2" key="1">
    <citation type="submission" date="2023-08" db="EMBL/GenBank/DDBJ databases">
        <authorList>
            <person name="Chen Y."/>
            <person name="Shah S."/>
            <person name="Dougan E. K."/>
            <person name="Thang M."/>
            <person name="Chan C."/>
        </authorList>
    </citation>
    <scope>NUCLEOTIDE SEQUENCE</scope>
</reference>